<reference evidence="1 2" key="1">
    <citation type="submission" date="2020-12" db="EMBL/GenBank/DDBJ databases">
        <title>Oil enriched cultivation method for isolating marine PHA-producing bacteria.</title>
        <authorList>
            <person name="Zheng W."/>
            <person name="Yu S."/>
            <person name="Huang Y."/>
        </authorList>
    </citation>
    <scope>NUCLEOTIDE SEQUENCE [LARGE SCALE GENOMIC DNA]</scope>
    <source>
        <strain evidence="1 2">SN0-2</strain>
    </source>
</reference>
<name>A0ABS3E9Z4_9GAMM</name>
<dbReference type="PANTHER" id="PTHR35175:SF2">
    <property type="entry name" value="DUF1289 DOMAIN-CONTAINING PROTEIN"/>
    <property type="match status" value="1"/>
</dbReference>
<dbReference type="PANTHER" id="PTHR35175">
    <property type="entry name" value="DUF1289 DOMAIN-CONTAINING PROTEIN"/>
    <property type="match status" value="1"/>
</dbReference>
<keyword evidence="2" id="KW-1185">Reference proteome</keyword>
<organism evidence="1 2">
    <name type="scientific">Microbulbifer salipaludis</name>
    <dbReference type="NCBI Taxonomy" id="187980"/>
    <lineage>
        <taxon>Bacteria</taxon>
        <taxon>Pseudomonadati</taxon>
        <taxon>Pseudomonadota</taxon>
        <taxon>Gammaproteobacteria</taxon>
        <taxon>Cellvibrionales</taxon>
        <taxon>Microbulbiferaceae</taxon>
        <taxon>Microbulbifer</taxon>
    </lineage>
</organism>
<comment type="caution">
    <text evidence="1">The sequence shown here is derived from an EMBL/GenBank/DDBJ whole genome shotgun (WGS) entry which is preliminary data.</text>
</comment>
<dbReference type="RefSeq" id="WP_207003400.1">
    <property type="nucleotide sequence ID" value="NZ_JAEKJR010000002.1"/>
</dbReference>
<gene>
    <name evidence="1" type="ORF">JF535_14825</name>
</gene>
<dbReference type="Proteomes" id="UP000664293">
    <property type="component" value="Unassembled WGS sequence"/>
</dbReference>
<dbReference type="InterPro" id="IPR010710">
    <property type="entry name" value="DUF1289"/>
</dbReference>
<evidence type="ECO:0000313" key="2">
    <source>
        <dbReference type="Proteomes" id="UP000664293"/>
    </source>
</evidence>
<protein>
    <submittedName>
        <fullName evidence="1">DUF1289 domain-containing protein</fullName>
    </submittedName>
</protein>
<evidence type="ECO:0000313" key="1">
    <source>
        <dbReference type="EMBL" id="MBN8432124.1"/>
    </source>
</evidence>
<accession>A0ABS3E9Z4</accession>
<dbReference type="Pfam" id="PF06945">
    <property type="entry name" value="DUF1289"/>
    <property type="match status" value="1"/>
</dbReference>
<proteinExistence type="predicted"/>
<sequence>MTESDWSKVKDKEPEAEFEFPVKSPCVSVCALNREDICEGCFRSGTEISQWGRMSNAQKKQVLSLCHERAVEMKRVWWSD</sequence>
<dbReference type="EMBL" id="JAEKJR010000002">
    <property type="protein sequence ID" value="MBN8432124.1"/>
    <property type="molecule type" value="Genomic_DNA"/>
</dbReference>